<gene>
    <name evidence="2" type="ORF">CEP51_000300</name>
</gene>
<evidence type="ECO:0000259" key="1">
    <source>
        <dbReference type="Pfam" id="PF20150"/>
    </source>
</evidence>
<name>A0A428SNU9_9HYPO</name>
<dbReference type="PANTHER" id="PTHR35910">
    <property type="entry name" value="2EXR DOMAIN-CONTAINING PROTEIN"/>
    <property type="match status" value="1"/>
</dbReference>
<dbReference type="Proteomes" id="UP000287972">
    <property type="component" value="Unassembled WGS sequence"/>
</dbReference>
<sequence length="412" mass="49241">MELVSTTDSSNEHLQIFTLPPQPTATFPLFPRLPVDVRYLIWEQALSYERLLRIALELVTIDENKSVKQKKTHDRLYKPGEEYHIVLKERQAISKLFHVTSESRRVALSFYRVHLPCRYEWLEDSESTGTLYLCPELDIVEIGIEKYRPKTSILFANFAQDVWTHDPRRIGLVNLSIPIRSFTHPFREWRKLHLSETAQSSLLRQVIRRLERVIFSQRHYVWRMCYPITSMHPGERCFKMNRSVPITASITRFDRLPTDPRPVKEELEIMHIGHRLPHRAVSAWFRLLRRLRLEENLLKIDYRFLLSHERKLMPRIFNRVDARKWVQEEEKEWKEILKKKRERYKEWAREETPEELAEAPQPAMGFWLFPLESIGALPGVDKCRLVEPRGLHRSFFDMSKYSPELCLAQLPY</sequence>
<dbReference type="EMBL" id="NKCL01000003">
    <property type="protein sequence ID" value="RSL91401.1"/>
    <property type="molecule type" value="Genomic_DNA"/>
</dbReference>
<feature type="domain" description="2EXR" evidence="1">
    <location>
        <begin position="27"/>
        <end position="140"/>
    </location>
</feature>
<comment type="caution">
    <text evidence="2">The sequence shown here is derived from an EMBL/GenBank/DDBJ whole genome shotgun (WGS) entry which is preliminary data.</text>
</comment>
<keyword evidence="3" id="KW-1185">Reference proteome</keyword>
<dbReference type="InterPro" id="IPR045518">
    <property type="entry name" value="2EXR"/>
</dbReference>
<evidence type="ECO:0000313" key="2">
    <source>
        <dbReference type="EMBL" id="RSL91401.1"/>
    </source>
</evidence>
<evidence type="ECO:0000313" key="3">
    <source>
        <dbReference type="Proteomes" id="UP000287972"/>
    </source>
</evidence>
<organism evidence="2 3">
    <name type="scientific">Fusarium floridanum</name>
    <dbReference type="NCBI Taxonomy" id="1325733"/>
    <lineage>
        <taxon>Eukaryota</taxon>
        <taxon>Fungi</taxon>
        <taxon>Dikarya</taxon>
        <taxon>Ascomycota</taxon>
        <taxon>Pezizomycotina</taxon>
        <taxon>Sordariomycetes</taxon>
        <taxon>Hypocreomycetidae</taxon>
        <taxon>Hypocreales</taxon>
        <taxon>Nectriaceae</taxon>
        <taxon>Fusarium</taxon>
        <taxon>Fusarium solani species complex</taxon>
    </lineage>
</organism>
<dbReference type="PANTHER" id="PTHR35910:SF6">
    <property type="entry name" value="2EXR DOMAIN-CONTAINING PROTEIN"/>
    <property type="match status" value="1"/>
</dbReference>
<protein>
    <recommendedName>
        <fullName evidence="1">2EXR domain-containing protein</fullName>
    </recommendedName>
</protein>
<dbReference type="Pfam" id="PF20150">
    <property type="entry name" value="2EXR"/>
    <property type="match status" value="1"/>
</dbReference>
<dbReference type="AlphaFoldDB" id="A0A428SNU9"/>
<proteinExistence type="predicted"/>
<accession>A0A428SNU9</accession>
<reference evidence="2 3" key="1">
    <citation type="submission" date="2017-06" db="EMBL/GenBank/DDBJ databases">
        <title>Comparative genomic analysis of Ambrosia Fusariam Clade fungi.</title>
        <authorList>
            <person name="Stajich J.E."/>
            <person name="Carrillo J."/>
            <person name="Kijimoto T."/>
            <person name="Eskalen A."/>
            <person name="O'Donnell K."/>
            <person name="Kasson M."/>
        </authorList>
    </citation>
    <scope>NUCLEOTIDE SEQUENCE [LARGE SCALE GENOMIC DNA]</scope>
    <source>
        <strain evidence="2 3">NRRL62606</strain>
    </source>
</reference>